<dbReference type="AlphaFoldDB" id="C0E2F3"/>
<sequence>MLGVFWGYFQKTSGDTRDIQYFQYPRLNRAYTITPMGEDSFASQPKTYIYPSQPPEK</sequence>
<dbReference type="EMBL" id="ACEB01000019">
    <property type="protein sequence ID" value="EEG27262.1"/>
    <property type="molecule type" value="Genomic_DNA"/>
</dbReference>
<protein>
    <submittedName>
        <fullName evidence="1">Uncharacterized protein</fullName>
    </submittedName>
</protein>
<evidence type="ECO:0000313" key="1">
    <source>
        <dbReference type="EMBL" id="EEG27262.1"/>
    </source>
</evidence>
<gene>
    <name evidence="1" type="ORF">CORMATOL_01158</name>
</gene>
<name>C0E2F3_9CORY</name>
<proteinExistence type="predicted"/>
<accession>C0E2F3</accession>
<evidence type="ECO:0000313" key="2">
    <source>
        <dbReference type="Proteomes" id="UP000006247"/>
    </source>
</evidence>
<dbReference type="HOGENOM" id="CLU_2988988_0_0_11"/>
<organism evidence="1 2">
    <name type="scientific">Corynebacterium matruchotii ATCC 33806</name>
    <dbReference type="NCBI Taxonomy" id="566549"/>
    <lineage>
        <taxon>Bacteria</taxon>
        <taxon>Bacillati</taxon>
        <taxon>Actinomycetota</taxon>
        <taxon>Actinomycetes</taxon>
        <taxon>Mycobacteriales</taxon>
        <taxon>Corynebacteriaceae</taxon>
        <taxon>Corynebacterium</taxon>
    </lineage>
</organism>
<dbReference type="Proteomes" id="UP000006247">
    <property type="component" value="Unassembled WGS sequence"/>
</dbReference>
<comment type="caution">
    <text evidence="1">The sequence shown here is derived from an EMBL/GenBank/DDBJ whole genome shotgun (WGS) entry which is preliminary data.</text>
</comment>
<reference evidence="1 2" key="1">
    <citation type="submission" date="2009-01" db="EMBL/GenBank/DDBJ databases">
        <authorList>
            <person name="Fulton L."/>
            <person name="Clifton S."/>
            <person name="Chinwalla A.T."/>
            <person name="Mitreva M."/>
            <person name="Sodergren E."/>
            <person name="Weinstock G."/>
            <person name="Clifton S."/>
            <person name="Dooling D.J."/>
            <person name="Fulton B."/>
            <person name="Minx P."/>
            <person name="Pepin K.H."/>
            <person name="Johnson M."/>
            <person name="Bhonagiri V."/>
            <person name="Nash W.E."/>
            <person name="Mardis E.R."/>
            <person name="Wilson R.K."/>
        </authorList>
    </citation>
    <scope>NUCLEOTIDE SEQUENCE [LARGE SCALE GENOMIC DNA]</scope>
    <source>
        <strain evidence="1 2">ATCC 33806</strain>
    </source>
</reference>